<accession>A0A0G0PSE6</accession>
<dbReference type="Proteomes" id="UP000034137">
    <property type="component" value="Unassembled WGS sequence"/>
</dbReference>
<evidence type="ECO:0000313" key="2">
    <source>
        <dbReference type="EMBL" id="KKR31079.1"/>
    </source>
</evidence>
<protein>
    <recommendedName>
        <fullName evidence="4">Rod shape-determining protein MreD</fullName>
    </recommendedName>
</protein>
<feature type="transmembrane region" description="Helical" evidence="1">
    <location>
        <begin position="98"/>
        <end position="119"/>
    </location>
</feature>
<gene>
    <name evidence="2" type="ORF">UT64_C0075G0006</name>
</gene>
<keyword evidence="1" id="KW-0472">Membrane</keyword>
<evidence type="ECO:0000313" key="3">
    <source>
        <dbReference type="Proteomes" id="UP000034137"/>
    </source>
</evidence>
<feature type="transmembrane region" description="Helical" evidence="1">
    <location>
        <begin position="74"/>
        <end position="92"/>
    </location>
</feature>
<evidence type="ECO:0000256" key="1">
    <source>
        <dbReference type="SAM" id="Phobius"/>
    </source>
</evidence>
<keyword evidence="1" id="KW-1133">Transmembrane helix</keyword>
<feature type="transmembrane region" description="Helical" evidence="1">
    <location>
        <begin position="34"/>
        <end position="62"/>
    </location>
</feature>
<keyword evidence="1" id="KW-0812">Transmembrane</keyword>
<sequence length="176" mass="19647">MYSKIFNILLAFGLAIFQLGFVSGLPGYLSSLNLIIIVLLFILVLGDLKTALFWSLVTGFLVDLFSFTPFGLNLISLTITIIATNFLLVGFFTDRSLYSFLTLTIVASFTCQFISTSLFSITRLMDGTSISLGSSYYSGLVKELFINLLISAVLFQIVNYISHKFKPVFLNKEKRI</sequence>
<dbReference type="AlphaFoldDB" id="A0A0G0PSE6"/>
<evidence type="ECO:0008006" key="4">
    <source>
        <dbReference type="Google" id="ProtNLM"/>
    </source>
</evidence>
<reference evidence="2 3" key="1">
    <citation type="journal article" date="2015" name="Nature">
        <title>rRNA introns, odd ribosomes, and small enigmatic genomes across a large radiation of phyla.</title>
        <authorList>
            <person name="Brown C.T."/>
            <person name="Hug L.A."/>
            <person name="Thomas B.C."/>
            <person name="Sharon I."/>
            <person name="Castelle C.J."/>
            <person name="Singh A."/>
            <person name="Wilkins M.J."/>
            <person name="Williams K.H."/>
            <person name="Banfield J.F."/>
        </authorList>
    </citation>
    <scope>NUCLEOTIDE SEQUENCE [LARGE SCALE GENOMIC DNA]</scope>
</reference>
<proteinExistence type="predicted"/>
<dbReference type="EMBL" id="LBXO01000075">
    <property type="protein sequence ID" value="KKR31079.1"/>
    <property type="molecule type" value="Genomic_DNA"/>
</dbReference>
<feature type="transmembrane region" description="Helical" evidence="1">
    <location>
        <begin position="140"/>
        <end position="161"/>
    </location>
</feature>
<comment type="caution">
    <text evidence="2">The sequence shown here is derived from an EMBL/GenBank/DDBJ whole genome shotgun (WGS) entry which is preliminary data.</text>
</comment>
<name>A0A0G0PSE6_9BACT</name>
<organism evidence="2 3">
    <name type="scientific">Candidatus Falkowbacteria bacterium GW2011_GWF2_39_8</name>
    <dbReference type="NCBI Taxonomy" id="1618642"/>
    <lineage>
        <taxon>Bacteria</taxon>
        <taxon>Candidatus Falkowiibacteriota</taxon>
    </lineage>
</organism>